<feature type="transmembrane region" description="Helical" evidence="1">
    <location>
        <begin position="16"/>
        <end position="34"/>
    </location>
</feature>
<protein>
    <submittedName>
        <fullName evidence="2">Uncharacterized protein</fullName>
    </submittedName>
</protein>
<keyword evidence="1" id="KW-0812">Transmembrane</keyword>
<sequence length="68" mass="7348">MSGVLACCEEKEDVEVFLSFLSVGFAFCACLLHADERRLQGVLTVQHGSQVPVQPAQSARSACQDVHV</sequence>
<dbReference type="EMBL" id="JAHRIQ010018850">
    <property type="protein sequence ID" value="MEQ2227295.1"/>
    <property type="molecule type" value="Genomic_DNA"/>
</dbReference>
<organism evidence="2 3">
    <name type="scientific">Ilyodon furcidens</name>
    <name type="common">goldbreast splitfin</name>
    <dbReference type="NCBI Taxonomy" id="33524"/>
    <lineage>
        <taxon>Eukaryota</taxon>
        <taxon>Metazoa</taxon>
        <taxon>Chordata</taxon>
        <taxon>Craniata</taxon>
        <taxon>Vertebrata</taxon>
        <taxon>Euteleostomi</taxon>
        <taxon>Actinopterygii</taxon>
        <taxon>Neopterygii</taxon>
        <taxon>Teleostei</taxon>
        <taxon>Neoteleostei</taxon>
        <taxon>Acanthomorphata</taxon>
        <taxon>Ovalentaria</taxon>
        <taxon>Atherinomorphae</taxon>
        <taxon>Cyprinodontiformes</taxon>
        <taxon>Goodeidae</taxon>
        <taxon>Ilyodon</taxon>
    </lineage>
</organism>
<name>A0ABV0T339_9TELE</name>
<accession>A0ABV0T339</accession>
<evidence type="ECO:0000313" key="3">
    <source>
        <dbReference type="Proteomes" id="UP001482620"/>
    </source>
</evidence>
<evidence type="ECO:0000313" key="2">
    <source>
        <dbReference type="EMBL" id="MEQ2227295.1"/>
    </source>
</evidence>
<keyword evidence="3" id="KW-1185">Reference proteome</keyword>
<reference evidence="2 3" key="1">
    <citation type="submission" date="2021-06" db="EMBL/GenBank/DDBJ databases">
        <authorList>
            <person name="Palmer J.M."/>
        </authorList>
    </citation>
    <scope>NUCLEOTIDE SEQUENCE [LARGE SCALE GENOMIC DNA]</scope>
    <source>
        <strain evidence="3">if_2019</strain>
        <tissue evidence="2">Muscle</tissue>
    </source>
</reference>
<proteinExistence type="predicted"/>
<gene>
    <name evidence="2" type="ORF">ILYODFUR_036249</name>
</gene>
<comment type="caution">
    <text evidence="2">The sequence shown here is derived from an EMBL/GenBank/DDBJ whole genome shotgun (WGS) entry which is preliminary data.</text>
</comment>
<evidence type="ECO:0000256" key="1">
    <source>
        <dbReference type="SAM" id="Phobius"/>
    </source>
</evidence>
<dbReference type="Proteomes" id="UP001482620">
    <property type="component" value="Unassembled WGS sequence"/>
</dbReference>
<keyword evidence="1" id="KW-1133">Transmembrane helix</keyword>
<keyword evidence="1" id="KW-0472">Membrane</keyword>